<comment type="subcellular location">
    <subcellularLocation>
        <location evidence="1">Mitochondrion matrix</location>
    </subcellularLocation>
</comment>
<evidence type="ECO:0000256" key="4">
    <source>
        <dbReference type="ARBA" id="ARBA00015108"/>
    </source>
</evidence>
<evidence type="ECO:0000256" key="5">
    <source>
        <dbReference type="ARBA" id="ARBA00022946"/>
    </source>
</evidence>
<dbReference type="InterPro" id="IPR008011">
    <property type="entry name" value="Complex1_LYR_dom"/>
</dbReference>
<proteinExistence type="inferred from homology"/>
<keyword evidence="7" id="KW-0143">Chaperone</keyword>
<dbReference type="GeneID" id="98150966"/>
<gene>
    <name evidence="10" type="ORF">BJX68DRAFT_104929</name>
</gene>
<evidence type="ECO:0000256" key="3">
    <source>
        <dbReference type="ARBA" id="ARBA00011589"/>
    </source>
</evidence>
<dbReference type="RefSeq" id="XP_070898264.1">
    <property type="nucleotide sequence ID" value="XM_071035802.1"/>
</dbReference>
<dbReference type="Proteomes" id="UP001610444">
    <property type="component" value="Unassembled WGS sequence"/>
</dbReference>
<keyword evidence="6" id="KW-0496">Mitochondrion</keyword>
<reference evidence="10 11" key="1">
    <citation type="submission" date="2024-07" db="EMBL/GenBank/DDBJ databases">
        <title>Section-level genome sequencing and comparative genomics of Aspergillus sections Usti and Cavernicolus.</title>
        <authorList>
            <consortium name="Lawrence Berkeley National Laboratory"/>
            <person name="Nybo J.L."/>
            <person name="Vesth T.C."/>
            <person name="Theobald S."/>
            <person name="Frisvad J.C."/>
            <person name="Larsen T.O."/>
            <person name="Kjaerboelling I."/>
            <person name="Rothschild-Mancinelli K."/>
            <person name="Lyhne E.K."/>
            <person name="Kogle M.E."/>
            <person name="Barry K."/>
            <person name="Clum A."/>
            <person name="Na H."/>
            <person name="Ledsgaard L."/>
            <person name="Lin J."/>
            <person name="Lipzen A."/>
            <person name="Kuo A."/>
            <person name="Riley R."/>
            <person name="Mondo S."/>
            <person name="LaButti K."/>
            <person name="Haridas S."/>
            <person name="Pangalinan J."/>
            <person name="Salamov A.A."/>
            <person name="Simmons B.A."/>
            <person name="Magnuson J.K."/>
            <person name="Chen J."/>
            <person name="Drula E."/>
            <person name="Henrissat B."/>
            <person name="Wiebenga A."/>
            <person name="Lubbers R.J."/>
            <person name="Gomes A.C."/>
            <person name="Macurrencykelacurrency M.R."/>
            <person name="Stajich J."/>
            <person name="Grigoriev I.V."/>
            <person name="Mortensen U.H."/>
            <person name="De vries R.P."/>
            <person name="Baker S.E."/>
            <person name="Andersen M.R."/>
        </authorList>
    </citation>
    <scope>NUCLEOTIDE SEQUENCE [LARGE SCALE GENOMIC DNA]</scope>
    <source>
        <strain evidence="10 11">CBS 756.74</strain>
    </source>
</reference>
<sequence length="141" mass="15869">MASQPAVSALGAYRQILRAARIAFQNDTRVLLAARQEARQNFEKHRRLGIDTPMQINHAIEVASILRHNIVQGARSAEDENARWGVYPPSFTLKIMDWHRGANIWTVTELRIHDEIERGDNDSIKIAGKNVKVDKPCSSAS</sequence>
<dbReference type="EMBL" id="JBFXLR010000026">
    <property type="protein sequence ID" value="KAL2848356.1"/>
    <property type="molecule type" value="Genomic_DNA"/>
</dbReference>
<accession>A0ABR4K7T1</accession>
<feature type="domain" description="Complex 1 LYR protein" evidence="9">
    <location>
        <begin position="9"/>
        <end position="63"/>
    </location>
</feature>
<dbReference type="PANTHER" id="PTHR46749:SF1">
    <property type="entry name" value="COMPLEX III ASSEMBLY FACTOR LYRM7"/>
    <property type="match status" value="1"/>
</dbReference>
<dbReference type="CDD" id="cd20267">
    <property type="entry name" value="Complex1_LYR_LYRM7"/>
    <property type="match status" value="1"/>
</dbReference>
<keyword evidence="11" id="KW-1185">Reference proteome</keyword>
<dbReference type="PANTHER" id="PTHR46749">
    <property type="entry name" value="COMPLEX III ASSEMBLY FACTOR LYRM7"/>
    <property type="match status" value="1"/>
</dbReference>
<protein>
    <recommendedName>
        <fullName evidence="4">Mitochondrial zinc maintenance protein 1, mitochondrial</fullName>
    </recommendedName>
</protein>
<evidence type="ECO:0000256" key="6">
    <source>
        <dbReference type="ARBA" id="ARBA00023128"/>
    </source>
</evidence>
<organism evidence="10 11">
    <name type="scientific">Aspergillus pseudodeflectus</name>
    <dbReference type="NCBI Taxonomy" id="176178"/>
    <lineage>
        <taxon>Eukaryota</taxon>
        <taxon>Fungi</taxon>
        <taxon>Dikarya</taxon>
        <taxon>Ascomycota</taxon>
        <taxon>Pezizomycotina</taxon>
        <taxon>Eurotiomycetes</taxon>
        <taxon>Eurotiomycetidae</taxon>
        <taxon>Eurotiales</taxon>
        <taxon>Aspergillaceae</taxon>
        <taxon>Aspergillus</taxon>
        <taxon>Aspergillus subgen. Nidulantes</taxon>
    </lineage>
</organism>
<evidence type="ECO:0000256" key="1">
    <source>
        <dbReference type="ARBA" id="ARBA00004305"/>
    </source>
</evidence>
<keyword evidence="5" id="KW-0809">Transit peptide</keyword>
<evidence type="ECO:0000256" key="7">
    <source>
        <dbReference type="ARBA" id="ARBA00023186"/>
    </source>
</evidence>
<comment type="caution">
    <text evidence="10">The sequence shown here is derived from an EMBL/GenBank/DDBJ whole genome shotgun (WGS) entry which is preliminary data.</text>
</comment>
<evidence type="ECO:0000256" key="8">
    <source>
        <dbReference type="ARBA" id="ARBA00025268"/>
    </source>
</evidence>
<evidence type="ECO:0000313" key="11">
    <source>
        <dbReference type="Proteomes" id="UP001610444"/>
    </source>
</evidence>
<dbReference type="Pfam" id="PF05347">
    <property type="entry name" value="Complex1_LYR"/>
    <property type="match status" value="1"/>
</dbReference>
<dbReference type="InterPro" id="IPR050435">
    <property type="entry name" value="MZM1/LYRM7"/>
</dbReference>
<comment type="subunit">
    <text evidence="3">Interacts with RIP1.</text>
</comment>
<comment type="function">
    <text evidence="8">Assembly factor required for Rieske Fe-S protein RIP1 incorporation into the cytochrome b-c1 (CIII) complex. Functions as a chaperone, binding to this subunit within the mitochondrial matrix and stabilizing it prior to its translocation and insertion into the late CIII dimeric intermediate within the mitochondrial inner membrane. Modulates the mitochondrial matrix zinc pool.</text>
</comment>
<name>A0ABR4K7T1_9EURO</name>
<evidence type="ECO:0000259" key="9">
    <source>
        <dbReference type="Pfam" id="PF05347"/>
    </source>
</evidence>
<dbReference type="InterPro" id="IPR045298">
    <property type="entry name" value="Complex1_LYR_LYRM7"/>
</dbReference>
<comment type="similarity">
    <text evidence="2">Belongs to the complex I LYR family. MZM1 subfamily.</text>
</comment>
<evidence type="ECO:0000313" key="10">
    <source>
        <dbReference type="EMBL" id="KAL2848356.1"/>
    </source>
</evidence>
<evidence type="ECO:0000256" key="2">
    <source>
        <dbReference type="ARBA" id="ARBA00009949"/>
    </source>
</evidence>